<keyword evidence="3" id="KW-1185">Reference proteome</keyword>
<dbReference type="EMBL" id="JAWDGP010002177">
    <property type="protein sequence ID" value="KAK3785042.1"/>
    <property type="molecule type" value="Genomic_DNA"/>
</dbReference>
<protein>
    <submittedName>
        <fullName evidence="2">Uncharacterized protein</fullName>
    </submittedName>
</protein>
<accession>A0AAE1DW92</accession>
<comment type="caution">
    <text evidence="2">The sequence shown here is derived from an EMBL/GenBank/DDBJ whole genome shotgun (WGS) entry which is preliminary data.</text>
</comment>
<sequence length="103" mass="11230">MESILNNLTKSEINLNVLETIPPIESSRAPPHYPGEEVMTLETEEVSASSVKSGGSPSPGQLFRGESRRDQVSLLMVICQAVYSALTLFKQWSPPSAPIEELS</sequence>
<evidence type="ECO:0000313" key="3">
    <source>
        <dbReference type="Proteomes" id="UP001283361"/>
    </source>
</evidence>
<feature type="compositionally biased region" description="Low complexity" evidence="1">
    <location>
        <begin position="46"/>
        <end position="60"/>
    </location>
</feature>
<evidence type="ECO:0000313" key="2">
    <source>
        <dbReference type="EMBL" id="KAK3785042.1"/>
    </source>
</evidence>
<name>A0AAE1DW92_9GAST</name>
<evidence type="ECO:0000256" key="1">
    <source>
        <dbReference type="SAM" id="MobiDB-lite"/>
    </source>
</evidence>
<organism evidence="2 3">
    <name type="scientific">Elysia crispata</name>
    <name type="common">lettuce slug</name>
    <dbReference type="NCBI Taxonomy" id="231223"/>
    <lineage>
        <taxon>Eukaryota</taxon>
        <taxon>Metazoa</taxon>
        <taxon>Spiralia</taxon>
        <taxon>Lophotrochozoa</taxon>
        <taxon>Mollusca</taxon>
        <taxon>Gastropoda</taxon>
        <taxon>Heterobranchia</taxon>
        <taxon>Euthyneura</taxon>
        <taxon>Panpulmonata</taxon>
        <taxon>Sacoglossa</taxon>
        <taxon>Placobranchoidea</taxon>
        <taxon>Plakobranchidae</taxon>
        <taxon>Elysia</taxon>
    </lineage>
</organism>
<feature type="region of interest" description="Disordered" evidence="1">
    <location>
        <begin position="45"/>
        <end position="65"/>
    </location>
</feature>
<dbReference type="AlphaFoldDB" id="A0AAE1DW92"/>
<dbReference type="Proteomes" id="UP001283361">
    <property type="component" value="Unassembled WGS sequence"/>
</dbReference>
<proteinExistence type="predicted"/>
<gene>
    <name evidence="2" type="ORF">RRG08_037994</name>
</gene>
<reference evidence="2" key="1">
    <citation type="journal article" date="2023" name="G3 (Bethesda)">
        <title>A reference genome for the long-term kleptoplast-retaining sea slug Elysia crispata morphotype clarki.</title>
        <authorList>
            <person name="Eastman K.E."/>
            <person name="Pendleton A.L."/>
            <person name="Shaikh M.A."/>
            <person name="Suttiyut T."/>
            <person name="Ogas R."/>
            <person name="Tomko P."/>
            <person name="Gavelis G."/>
            <person name="Widhalm J.R."/>
            <person name="Wisecaver J.H."/>
        </authorList>
    </citation>
    <scope>NUCLEOTIDE SEQUENCE</scope>
    <source>
        <strain evidence="2">ECLA1</strain>
    </source>
</reference>